<dbReference type="PANTHER" id="PTHR46386:SF8">
    <property type="entry name" value="NUCLEAR BODY PROTEIN SP140"/>
    <property type="match status" value="1"/>
</dbReference>
<protein>
    <submittedName>
        <fullName evidence="14">SP140 nuclear body protein</fullName>
    </submittedName>
</protein>
<evidence type="ECO:0000259" key="11">
    <source>
        <dbReference type="PROSITE" id="PS50016"/>
    </source>
</evidence>
<reference evidence="14" key="1">
    <citation type="submission" date="2025-08" db="UniProtKB">
        <authorList>
            <consortium name="Ensembl"/>
        </authorList>
    </citation>
    <scope>IDENTIFICATION</scope>
</reference>
<dbReference type="GO" id="GO:0005737">
    <property type="term" value="C:cytoplasm"/>
    <property type="evidence" value="ECO:0007669"/>
    <property type="project" value="UniProtKB-ARBA"/>
</dbReference>
<dbReference type="PROSITE" id="PS50016">
    <property type="entry name" value="ZF_PHD_2"/>
    <property type="match status" value="1"/>
</dbReference>
<dbReference type="AlphaFoldDB" id="A0A2K5M9S9"/>
<evidence type="ECO:0000256" key="9">
    <source>
        <dbReference type="SAM" id="MobiDB-lite"/>
    </source>
</evidence>
<dbReference type="PROSITE" id="PS51414">
    <property type="entry name" value="HSR"/>
    <property type="match status" value="1"/>
</dbReference>
<feature type="domain" description="HSR" evidence="13">
    <location>
        <begin position="22"/>
        <end position="138"/>
    </location>
</feature>
<keyword evidence="2" id="KW-0479">Metal-binding</keyword>
<keyword evidence="15" id="KW-1185">Reference proteome</keyword>
<evidence type="ECO:0000259" key="10">
    <source>
        <dbReference type="PROSITE" id="PS50014"/>
    </source>
</evidence>
<dbReference type="InterPro" id="IPR013083">
    <property type="entry name" value="Znf_RING/FYVE/PHD"/>
</dbReference>
<organism evidence="14 15">
    <name type="scientific">Cercocebus atys</name>
    <name type="common">Sooty mangabey</name>
    <name type="synonym">Cercocebus torquatus atys</name>
    <dbReference type="NCBI Taxonomy" id="9531"/>
    <lineage>
        <taxon>Eukaryota</taxon>
        <taxon>Metazoa</taxon>
        <taxon>Chordata</taxon>
        <taxon>Craniata</taxon>
        <taxon>Vertebrata</taxon>
        <taxon>Euteleostomi</taxon>
        <taxon>Mammalia</taxon>
        <taxon>Eutheria</taxon>
        <taxon>Euarchontoglires</taxon>
        <taxon>Primates</taxon>
        <taxon>Haplorrhini</taxon>
        <taxon>Catarrhini</taxon>
        <taxon>Cercopithecidae</taxon>
        <taxon>Cercopithecinae</taxon>
        <taxon>Cercocebus</taxon>
    </lineage>
</organism>
<dbReference type="FunFam" id="1.20.920.10:FF:000028">
    <property type="entry name" value="Nuclear autoantigen Sp-100"/>
    <property type="match status" value="1"/>
</dbReference>
<evidence type="ECO:0000256" key="5">
    <source>
        <dbReference type="ARBA" id="ARBA00023117"/>
    </source>
</evidence>
<feature type="compositionally biased region" description="Basic residues" evidence="9">
    <location>
        <begin position="500"/>
        <end position="511"/>
    </location>
</feature>
<accession>A0A2K5M9S9</accession>
<dbReference type="SMART" id="SM00297">
    <property type="entry name" value="BROMO"/>
    <property type="match status" value="1"/>
</dbReference>
<dbReference type="GO" id="GO:0003677">
    <property type="term" value="F:DNA binding"/>
    <property type="evidence" value="ECO:0007669"/>
    <property type="project" value="UniProtKB-KW"/>
</dbReference>
<evidence type="ECO:0000256" key="8">
    <source>
        <dbReference type="PROSITE-ProRule" id="PRU00146"/>
    </source>
</evidence>
<dbReference type="CDD" id="cd15626">
    <property type="entry name" value="PHD_SP110_140"/>
    <property type="match status" value="1"/>
</dbReference>
<feature type="domain" description="Bromo" evidence="10">
    <location>
        <begin position="733"/>
        <end position="783"/>
    </location>
</feature>
<dbReference type="Pfam" id="PF00439">
    <property type="entry name" value="Bromodomain"/>
    <property type="match status" value="1"/>
</dbReference>
<keyword evidence="3 8" id="KW-0863">Zinc-finger</keyword>
<dbReference type="InterPro" id="IPR000770">
    <property type="entry name" value="SAND_dom"/>
</dbReference>
<dbReference type="GO" id="GO:0006952">
    <property type="term" value="P:defense response"/>
    <property type="evidence" value="ECO:0007669"/>
    <property type="project" value="UniProtKB-ARBA"/>
</dbReference>
<dbReference type="PROSITE" id="PS50014">
    <property type="entry name" value="BROMODOMAIN_2"/>
    <property type="match status" value="1"/>
</dbReference>
<dbReference type="PROSITE" id="PS50864">
    <property type="entry name" value="SAND"/>
    <property type="match status" value="1"/>
</dbReference>
<feature type="domain" description="PHD-type" evidence="11">
    <location>
        <begin position="644"/>
        <end position="690"/>
    </location>
</feature>
<feature type="region of interest" description="Disordered" evidence="9">
    <location>
        <begin position="500"/>
        <end position="534"/>
    </location>
</feature>
<dbReference type="Proteomes" id="UP000233060">
    <property type="component" value="Unassembled WGS sequence"/>
</dbReference>
<dbReference type="InterPro" id="IPR001487">
    <property type="entry name" value="Bromodomain"/>
</dbReference>
<dbReference type="SUPFAM" id="SSF57903">
    <property type="entry name" value="FYVE/PHD zinc finger"/>
    <property type="match status" value="1"/>
</dbReference>
<dbReference type="SMART" id="SM00258">
    <property type="entry name" value="SAND"/>
    <property type="match status" value="1"/>
</dbReference>
<dbReference type="InterPro" id="IPR036427">
    <property type="entry name" value="Bromodomain-like_sf"/>
</dbReference>
<dbReference type="PANTHER" id="PTHR46386">
    <property type="entry name" value="NUCLEAR BODY PROTEIN SP140"/>
    <property type="match status" value="1"/>
</dbReference>
<dbReference type="InterPro" id="IPR001965">
    <property type="entry name" value="Znf_PHD"/>
</dbReference>
<evidence type="ECO:0000256" key="6">
    <source>
        <dbReference type="ARBA" id="ARBA00023125"/>
    </source>
</evidence>
<evidence type="ECO:0000256" key="2">
    <source>
        <dbReference type="ARBA" id="ARBA00022723"/>
    </source>
</evidence>
<keyword evidence="4" id="KW-0862">Zinc</keyword>
<evidence type="ECO:0000259" key="13">
    <source>
        <dbReference type="PROSITE" id="PS51414"/>
    </source>
</evidence>
<dbReference type="CDD" id="cd05501">
    <property type="entry name" value="Bromo_SP100C_like"/>
    <property type="match status" value="1"/>
</dbReference>
<evidence type="ECO:0000256" key="4">
    <source>
        <dbReference type="ARBA" id="ARBA00022833"/>
    </source>
</evidence>
<dbReference type="GO" id="GO:0005730">
    <property type="term" value="C:nucleolus"/>
    <property type="evidence" value="ECO:0007669"/>
    <property type="project" value="UniProtKB-ARBA"/>
</dbReference>
<dbReference type="InterPro" id="IPR011011">
    <property type="entry name" value="Znf_FYVE_PHD"/>
</dbReference>
<dbReference type="Bgee" id="ENSCATG00000034607">
    <property type="expression patterns" value="Expressed in lymph node and 4 other cell types or tissues"/>
</dbReference>
<reference evidence="14" key="2">
    <citation type="submission" date="2025-09" db="UniProtKB">
        <authorList>
            <consortium name="Ensembl"/>
        </authorList>
    </citation>
    <scope>IDENTIFICATION</scope>
</reference>
<feature type="compositionally biased region" description="Basic and acidic residues" evidence="9">
    <location>
        <begin position="266"/>
        <end position="301"/>
    </location>
</feature>
<dbReference type="Gene3D" id="3.30.40.10">
    <property type="entry name" value="Zinc/RING finger domain, C3HC4 (zinc finger)"/>
    <property type="match status" value="1"/>
</dbReference>
<name>A0A2K5M9S9_CERAT</name>
<keyword evidence="1" id="KW-0597">Phosphoprotein</keyword>
<dbReference type="Pfam" id="PF00628">
    <property type="entry name" value="PHD"/>
    <property type="match status" value="1"/>
</dbReference>
<keyword evidence="6" id="KW-0238">DNA-binding</keyword>
<keyword evidence="5 7" id="KW-0103">Bromodomain</keyword>
<dbReference type="InterPro" id="IPR019787">
    <property type="entry name" value="Znf_PHD-finger"/>
</dbReference>
<dbReference type="InterPro" id="IPR010919">
    <property type="entry name" value="SAND-like_dom_sf"/>
</dbReference>
<dbReference type="GeneTree" id="ENSGT00940000162129"/>
<dbReference type="InterPro" id="IPR004865">
    <property type="entry name" value="HSR_dom"/>
</dbReference>
<dbReference type="InterPro" id="IPR019786">
    <property type="entry name" value="Zinc_finger_PHD-type_CS"/>
</dbReference>
<dbReference type="SUPFAM" id="SSF63763">
    <property type="entry name" value="SAND domain-like"/>
    <property type="match status" value="1"/>
</dbReference>
<dbReference type="FunFam" id="3.30.40.10:FF:000294">
    <property type="entry name" value="Nuclear autoantigen Sp-100"/>
    <property type="match status" value="1"/>
</dbReference>
<dbReference type="SUPFAM" id="SSF47370">
    <property type="entry name" value="Bromodomain"/>
    <property type="match status" value="1"/>
</dbReference>
<feature type="domain" description="SAND" evidence="12">
    <location>
        <begin position="534"/>
        <end position="615"/>
    </location>
</feature>
<proteinExistence type="predicted"/>
<feature type="region of interest" description="Disordered" evidence="9">
    <location>
        <begin position="180"/>
        <end position="222"/>
    </location>
</feature>
<dbReference type="FunFam" id="3.10.390.10:FF:000005">
    <property type="entry name" value="SP140 nuclear body protein"/>
    <property type="match status" value="1"/>
</dbReference>
<dbReference type="Gene3D" id="1.20.920.10">
    <property type="entry name" value="Bromodomain-like"/>
    <property type="match status" value="1"/>
</dbReference>
<evidence type="ECO:0000256" key="7">
    <source>
        <dbReference type="PROSITE-ProRule" id="PRU00035"/>
    </source>
</evidence>
<dbReference type="GO" id="GO:0008270">
    <property type="term" value="F:zinc ion binding"/>
    <property type="evidence" value="ECO:0007669"/>
    <property type="project" value="UniProtKB-KW"/>
</dbReference>
<evidence type="ECO:0000313" key="15">
    <source>
        <dbReference type="Proteomes" id="UP000233060"/>
    </source>
</evidence>
<sequence length="821" mass="93483">MAQRGQQGQMASGDSNLNSRMVTDIQNTEDQNLQEQVCPEPIFRFFREHKVEIASAITRPFPFLMGLRDRSFISEQMYEHFQEAFRNLVPVTRVMYCVLSELEKTFGWSHLEALFSRINLMAYPDLNEIYRSFQNVCYEHPPLQMNNVNELEDRPRLLPYGKQENSNADHEMGDVAVPQEALSSSPRCEPGFSSESCEQLALPNADGGDAEDAPSLLPGGGVSCELAIQTDEGESDEMPTLLPYDTEVLESNRMTDAARTYSTAPGKKEGDEEGRNSPGKRNQDKEKYQESPAARDRETFDLKTPQITNEGEPEKGPCLPDEGESSSVARCGSVSCFSAENLDLKTPQITNEGEPEKGLCLLPDEGEVSGELEDHPMNEEGESEELASSLLHDDVSGAEQSAYENEKCSCVMCFSEEVPGGPEVKMESDQACGTMDTVDIGNNSTLGKPKRKKRKKRGHCWTRVRRRMQKNVQQHENSKADGQVVSNEKKVNVNLKGLSKIRGRKRSKPRTHFTQSDRAPQKRVRSRASRKHKDETVDFKAPLLPVTCGGVKGILHKKKLKQGILVKCIQSEDGNWFTPREFEIKGGHARSKNWKLSVRCGGWPLRWLIENGFLPNPPRIYSRKKKRILKSYNNTSVDPCMRNLDECEVCRDGGELFCCDTCSRVFHEDCHIAPVETERTPWSCIFCRMKESSGSQQCCQESEVLERQMCPQEQLKCEFLLLKVYCCSESSFFAKIPYYYYIREMCQGLKEPMWLDKIKKKLNEHSYPQVEGFVRDMRLIFQNHRASYKYKDFGQMGLRLEAEFEKHFKEVFAIQETNGNN</sequence>
<dbReference type="InterPro" id="IPR030411">
    <property type="entry name" value="Sp140_Bromo"/>
</dbReference>
<evidence type="ECO:0000313" key="14">
    <source>
        <dbReference type="Ensembl" id="ENSCATP00000021971.1"/>
    </source>
</evidence>
<evidence type="ECO:0000256" key="3">
    <source>
        <dbReference type="ARBA" id="ARBA00022771"/>
    </source>
</evidence>
<dbReference type="PROSITE" id="PS01359">
    <property type="entry name" value="ZF_PHD_1"/>
    <property type="match status" value="1"/>
</dbReference>
<dbReference type="InterPro" id="IPR043563">
    <property type="entry name" value="Sp110/Sp140/Sp140L-like"/>
</dbReference>
<dbReference type="Gene3D" id="3.10.390.10">
    <property type="entry name" value="SAND domain-like"/>
    <property type="match status" value="1"/>
</dbReference>
<feature type="compositionally biased region" description="Basic residues" evidence="9">
    <location>
        <begin position="521"/>
        <end position="531"/>
    </location>
</feature>
<dbReference type="SMART" id="SM00249">
    <property type="entry name" value="PHD"/>
    <property type="match status" value="1"/>
</dbReference>
<feature type="region of interest" description="Disordered" evidence="9">
    <location>
        <begin position="248"/>
        <end position="324"/>
    </location>
</feature>
<dbReference type="GO" id="GO:0000981">
    <property type="term" value="F:DNA-binding transcription factor activity, RNA polymerase II-specific"/>
    <property type="evidence" value="ECO:0007669"/>
    <property type="project" value="TreeGrafter"/>
</dbReference>
<dbReference type="Pfam" id="PF01342">
    <property type="entry name" value="SAND"/>
    <property type="match status" value="1"/>
</dbReference>
<dbReference type="Pfam" id="PF03172">
    <property type="entry name" value="HSR"/>
    <property type="match status" value="1"/>
</dbReference>
<evidence type="ECO:0000256" key="1">
    <source>
        <dbReference type="ARBA" id="ARBA00022553"/>
    </source>
</evidence>
<gene>
    <name evidence="14" type="primary">SP140</name>
</gene>
<evidence type="ECO:0000259" key="12">
    <source>
        <dbReference type="PROSITE" id="PS50864"/>
    </source>
</evidence>
<dbReference type="Ensembl" id="ENSCATT00000046176.1">
    <property type="protein sequence ID" value="ENSCATP00000021971.1"/>
    <property type="gene ID" value="ENSCATG00000034607.1"/>
</dbReference>